<evidence type="ECO:0000256" key="1">
    <source>
        <dbReference type="SAM" id="Phobius"/>
    </source>
</evidence>
<dbReference type="RefSeq" id="WP_127190708.1">
    <property type="nucleotide sequence ID" value="NZ_JAUSSS010000002.1"/>
</dbReference>
<keyword evidence="1" id="KW-1133">Transmembrane helix</keyword>
<keyword evidence="3" id="KW-1185">Reference proteome</keyword>
<dbReference type="EMBL" id="RZNY01000002">
    <property type="protein sequence ID" value="RUT48286.1"/>
    <property type="molecule type" value="Genomic_DNA"/>
</dbReference>
<keyword evidence="1" id="KW-0812">Transmembrane</keyword>
<sequence length="73" mass="8830">MIMIGLTFALIMLLEWYIMRKQRKEPRSIRIVLIISLCFLILLEVQYVFQYRYNIPLALKLCSDYFRGWIPGN</sequence>
<comment type="caution">
    <text evidence="2">The sequence shown here is derived from an EMBL/GenBank/DDBJ whole genome shotgun (WGS) entry which is preliminary data.</text>
</comment>
<reference evidence="2 3" key="1">
    <citation type="submission" date="2018-12" db="EMBL/GenBank/DDBJ databases">
        <authorList>
            <person name="Sun L."/>
            <person name="Chen Z."/>
        </authorList>
    </citation>
    <scope>NUCLEOTIDE SEQUENCE [LARGE SCALE GENOMIC DNA]</scope>
    <source>
        <strain evidence="2 3">DSM 15890</strain>
    </source>
</reference>
<dbReference type="AlphaFoldDB" id="A0A3S1BRY0"/>
<protein>
    <submittedName>
        <fullName evidence="2">Uncharacterized protein</fullName>
    </submittedName>
</protein>
<keyword evidence="1" id="KW-0472">Membrane</keyword>
<accession>A0A3S1BRY0</accession>
<evidence type="ECO:0000313" key="3">
    <source>
        <dbReference type="Proteomes" id="UP000279446"/>
    </source>
</evidence>
<dbReference type="Proteomes" id="UP000279446">
    <property type="component" value="Unassembled WGS sequence"/>
</dbReference>
<name>A0A3S1BRY0_9BACL</name>
<gene>
    <name evidence="2" type="ORF">EJP82_03930</name>
</gene>
<feature type="transmembrane region" description="Helical" evidence="1">
    <location>
        <begin position="30"/>
        <end position="49"/>
    </location>
</feature>
<evidence type="ECO:0000313" key="2">
    <source>
        <dbReference type="EMBL" id="RUT48286.1"/>
    </source>
</evidence>
<organism evidence="2 3">
    <name type="scientific">Paenibacillus anaericanus</name>
    <dbReference type="NCBI Taxonomy" id="170367"/>
    <lineage>
        <taxon>Bacteria</taxon>
        <taxon>Bacillati</taxon>
        <taxon>Bacillota</taxon>
        <taxon>Bacilli</taxon>
        <taxon>Bacillales</taxon>
        <taxon>Paenibacillaceae</taxon>
        <taxon>Paenibacillus</taxon>
    </lineage>
</organism>
<proteinExistence type="predicted"/>